<dbReference type="InterPro" id="IPR042099">
    <property type="entry name" value="ANL_N_sf"/>
</dbReference>
<dbReference type="PROSITE" id="PS00455">
    <property type="entry name" value="AMP_BINDING"/>
    <property type="match status" value="2"/>
</dbReference>
<dbReference type="Pfam" id="PF00975">
    <property type="entry name" value="Thioesterase"/>
    <property type="match status" value="1"/>
</dbReference>
<dbReference type="Gene3D" id="2.30.38.10">
    <property type="entry name" value="Luciferase, Domain 3"/>
    <property type="match status" value="1"/>
</dbReference>
<dbReference type="PROSITE" id="PS50075">
    <property type="entry name" value="CARRIER"/>
    <property type="match status" value="2"/>
</dbReference>
<dbReference type="Proteomes" id="UP000580861">
    <property type="component" value="Unassembled WGS sequence"/>
</dbReference>
<feature type="domain" description="Carrier" evidence="6">
    <location>
        <begin position="1007"/>
        <end position="1081"/>
    </location>
</feature>
<keyword evidence="3" id="KW-0596">Phosphopantetheine</keyword>
<dbReference type="Gene3D" id="3.30.559.10">
    <property type="entry name" value="Chloramphenicol acetyltransferase-like domain"/>
    <property type="match status" value="2"/>
</dbReference>
<dbReference type="PROSITE" id="PS00012">
    <property type="entry name" value="PHOSPHOPANTETHEINE"/>
    <property type="match status" value="1"/>
</dbReference>
<dbReference type="Pfam" id="PF13193">
    <property type="entry name" value="AMP-binding_C"/>
    <property type="match status" value="2"/>
</dbReference>
<dbReference type="Gene3D" id="3.40.50.12780">
    <property type="entry name" value="N-terminal domain of ligase-like"/>
    <property type="match status" value="1"/>
</dbReference>
<comment type="similarity">
    <text evidence="2">Belongs to the ATP-dependent AMP-binding enzyme family.</text>
</comment>
<dbReference type="GO" id="GO:0008610">
    <property type="term" value="P:lipid biosynthetic process"/>
    <property type="evidence" value="ECO:0007669"/>
    <property type="project" value="UniProtKB-ARBA"/>
</dbReference>
<dbReference type="Pfam" id="PF00501">
    <property type="entry name" value="AMP-binding"/>
    <property type="match status" value="2"/>
</dbReference>
<dbReference type="InterPro" id="IPR020845">
    <property type="entry name" value="AMP-binding_CS"/>
</dbReference>
<dbReference type="InterPro" id="IPR029058">
    <property type="entry name" value="AB_hydrolase_fold"/>
</dbReference>
<dbReference type="InterPro" id="IPR025110">
    <property type="entry name" value="AMP-bd_C"/>
</dbReference>
<accession>A0A841BEN4</accession>
<dbReference type="SMART" id="SM00823">
    <property type="entry name" value="PKS_PP"/>
    <property type="match status" value="2"/>
</dbReference>
<dbReference type="SUPFAM" id="SSF52777">
    <property type="entry name" value="CoA-dependent acyltransferases"/>
    <property type="match status" value="4"/>
</dbReference>
<dbReference type="InterPro" id="IPR000873">
    <property type="entry name" value="AMP-dep_synth/lig_dom"/>
</dbReference>
<dbReference type="FunFam" id="3.40.50.12780:FF:000012">
    <property type="entry name" value="Non-ribosomal peptide synthetase"/>
    <property type="match status" value="2"/>
</dbReference>
<dbReference type="InterPro" id="IPR006162">
    <property type="entry name" value="Ppantetheine_attach_site"/>
</dbReference>
<comment type="cofactor">
    <cofactor evidence="1">
        <name>pantetheine 4'-phosphate</name>
        <dbReference type="ChEBI" id="CHEBI:47942"/>
    </cofactor>
</comment>
<dbReference type="InterPro" id="IPR036736">
    <property type="entry name" value="ACP-like_sf"/>
</dbReference>
<dbReference type="SUPFAM" id="SSF56801">
    <property type="entry name" value="Acetyl-CoA synthetase-like"/>
    <property type="match status" value="2"/>
</dbReference>
<reference evidence="7 8" key="1">
    <citation type="submission" date="2020-08" db="EMBL/GenBank/DDBJ databases">
        <title>Sequencing the genomes of 1000 actinobacteria strains.</title>
        <authorList>
            <person name="Klenk H.-P."/>
        </authorList>
    </citation>
    <scope>NUCLEOTIDE SEQUENCE [LARGE SCALE GENOMIC DNA]</scope>
    <source>
        <strain evidence="7 8">DSM 45272</strain>
    </source>
</reference>
<comment type="caution">
    <text evidence="7">The sequence shown here is derived from an EMBL/GenBank/DDBJ whole genome shotgun (WGS) entry which is preliminary data.</text>
</comment>
<dbReference type="InterPro" id="IPR045851">
    <property type="entry name" value="AMP-bd_C_sf"/>
</dbReference>
<dbReference type="InterPro" id="IPR001242">
    <property type="entry name" value="Condensation_dom"/>
</dbReference>
<dbReference type="Gene3D" id="3.40.50.1820">
    <property type="entry name" value="alpha/beta hydrolase"/>
    <property type="match status" value="1"/>
</dbReference>
<keyword evidence="8" id="KW-1185">Reference proteome</keyword>
<dbReference type="InterPro" id="IPR010071">
    <property type="entry name" value="AA_adenyl_dom"/>
</dbReference>
<dbReference type="Gene3D" id="1.10.1200.10">
    <property type="entry name" value="ACP-like"/>
    <property type="match status" value="2"/>
</dbReference>
<evidence type="ECO:0000256" key="3">
    <source>
        <dbReference type="ARBA" id="ARBA00022450"/>
    </source>
</evidence>
<dbReference type="NCBIfam" id="NF003417">
    <property type="entry name" value="PRK04813.1"/>
    <property type="match status" value="2"/>
</dbReference>
<dbReference type="CDD" id="cd17643">
    <property type="entry name" value="A_NRPS_Cytc1-like"/>
    <property type="match status" value="1"/>
</dbReference>
<dbReference type="Gene3D" id="3.40.50.980">
    <property type="match status" value="2"/>
</dbReference>
<protein>
    <submittedName>
        <fullName evidence="7">Amino acid adenylation domain-containing protein</fullName>
    </submittedName>
</protein>
<dbReference type="PANTHER" id="PTHR45527:SF1">
    <property type="entry name" value="FATTY ACID SYNTHASE"/>
    <property type="match status" value="1"/>
</dbReference>
<dbReference type="GO" id="GO:0043041">
    <property type="term" value="P:amino acid activation for nonribosomal peptide biosynthetic process"/>
    <property type="evidence" value="ECO:0007669"/>
    <property type="project" value="TreeGrafter"/>
</dbReference>
<evidence type="ECO:0000256" key="2">
    <source>
        <dbReference type="ARBA" id="ARBA00006432"/>
    </source>
</evidence>
<sequence>MDTRDNPRAELVRRRLRGSGNVEASGGIVPVPRDRPLPLSFAQRGLWLLDQTRPGGADYLMPVRLRLRGEVDVPALRRALDEIVARHEVLRTRYPDGGSGGEPVQVIDEPGPVPFERLDLGDRPESLAEVLADAGARPLDLAEEWPLRALLVRLSDVDHVLLLSVHHIASDGWSETILLSELDGLYGAFSAGLPSPLGPLPLQYGDFAAWQRGRLDAGRLTEKVEYWRKQLDGIVPLELPTDRPRGPVRDSAGATVPVTVPGPLAETLTRLGREHGATPYMVLLAAFQLLLSRYSRQTDVVVGSPVAGREQDRTEGLLGMFVNMIAQRADLSADPSFVDFLSSVRATALDAYTHQDTPFDLVVDELAGERDPSRTPLFQVVFQLGDDDGPQRLPGLGAELESPGWDVAKFDLDLTLATRPDGSITGRLGYATALFDAATAHRMSGHYVRLLESIAADPGGRVAGLAILADEERERLLAAGNGPDLTFPAEESLPEVFAAQLARTPDAVAVTCAGERLTYAELDARANRLAHRLRSHGAAPGKLVGVCLDRGLDLVVALLGVLKSGAGYVPLDPAQPAERLAMMRADAEVGTVVSRGELAGWLTGEPVTAVLLDQDGSDWPETDPAPLAGPGDVAYVIYTSGSTGRPKGVPVTHANVLRLLRSSAAEFAFGPSDVWTLFHSYAFDFSVWELWGALLHGGRVVVVPFAISRSPWDFLELLSTEGVTVLNQTPSAFRRLIDAVAEAETSPESLALRVVVLGGEALDVADVAPWFARFGDERPAVVNMYGITETTVHVTYRRVRAEDTASGPRSPLGRPLPDLRVYLLDGNLDPVPVGVPGELYVSGPGLALGYLGRPELTADRFGPDPYAPRPGARMYRTGDLARRTVDGELEFAGRADDQVKIRGHRIEPGEIGAALAGHAAVSRALVLARRRPGEWEHRLVAYAVPVAGRRLDAADLRDHLTRLLPAYMVPAAFVPLDRFPVTANGKIDKTALPEPAAGHVTPAGSVAPRDPGERAMAEVWGTALGVGSVGVHDNFFALGGDSIRAIQVVGVLRKRGLPVTVQDLLLHQTVESLTRFAGTAGGAVEDRRVAPFELVVEADRAKLPDDLADAYPMSMGQTAMVYEMVADKDVSLYHNITLFPILDDAPFSLSALREAAALLVRRHEILRTAFDLTTYREPMQLVRRTAPMEVGYDDLREDTEQRADEVLGEFVAETRRRPLDVTKAPLVRFHVHQTAERKWTLSFIECHAVLDGWSHHSLLEELLDTYRSLRDGHTPTFPEQAPVRFADFIAHEKRSIESTVDQEFWRDRLDRHDPVSLPPSWAAAPSADGLPHQVSVRYADLEPRLRALAAVAGASLKTVLFAAHLKVLSTISGSNRFHTGLVHNGRLEEPGGELARGMHLNPLPVCVDLTAKTWTGLVRQVFAEEVAVWPHRRFPIGELQRRWGGGRPLVDISFAYLDFHVFDTQRVETAKIVDESYNGFGVDVWSFPGVLHFRAQADRIAPAHAPELASMYRRVLEAMAADPDGDVRGAALAPAETERLLSFADGPVAEYPDECVHELFERQVARTPDATALRCADGTTVTYADLNLRANRLAHHLRELGAGRETVVGVLLSRGPELVTALLAVLKSGAAYLPLDPGHPAKRLATVLAEADATTVVTESALADRVPGTTAVLVGDPAIATRPDGDLGRIATPGTLAYVIYTSGSTGTPKGVMVEHRNLVNYLSWRAESAVDGGSPLYSSMAFDLPVTSLFSALLSGRPVTLTPDDGTPAIEALVATLTQGGFGLVKLTPSHLVALSQMLPAEALPGAAARLVVGGEELTRDMLATWIQHAPDTVVDNEYGPTEATVGCASYVSAAGELEAGPVPIGRPAANTVLRVLDADFEPVPIGVLGELYIGGAQLARGYRGRPDLTADRFVPDPYTVGRRLYRTGDLARYRPDGVLEFAGRVDDQVKIRGYRVEPGEVEAVLRAHAELRDVAVRARRTARGDQELVAYLVPAHDGLDPAGLPGLLAGAVPEYLIPSAWVVLDELPTTPSGKLDTKALPEPTATARTAMAPRTAVENIIATALAKGLGIDQVGVDVPFSDLGLHSLLIIRVLVELREEHGLPVELRDFYEHRTVIDLAAAVDPASKGGFRPTEAAEMESAAAWAREAVVWLRRTGSKPPLFCMYPGGGLWYIRLAEHISADRPVAALEWPGLHRDTPSPQSIASVAALFVDQIRAVYPQGPYHLLGWCGGGLVTGEMARILHRDGDRLTLMLLDPAQDFYKRENMWEETAMFNRGENLLEQLNDTTDPDELAEIHRQFAEVLDYIIDEGTKEPPIPGDPFWPRRIRVWRELTQAMLGYRQRPYPGRTNLLVGDELADGLHETNFGQSYAQYRDRWVKLAPGGLKIHRVGGDHMGVLRPPHVANLAELLTTLMKATEEA</sequence>
<proteinExistence type="inferred from homology"/>
<dbReference type="GO" id="GO:0031177">
    <property type="term" value="F:phosphopantetheine binding"/>
    <property type="evidence" value="ECO:0007669"/>
    <property type="project" value="InterPro"/>
</dbReference>
<dbReference type="CDD" id="cd19531">
    <property type="entry name" value="LCL_NRPS-like"/>
    <property type="match status" value="1"/>
</dbReference>
<feature type="domain" description="Carrier" evidence="6">
    <location>
        <begin position="2054"/>
        <end position="2129"/>
    </location>
</feature>
<dbReference type="FunFam" id="3.30.300.30:FF:000010">
    <property type="entry name" value="Enterobactin synthetase component F"/>
    <property type="match status" value="1"/>
</dbReference>
<dbReference type="GO" id="GO:0005737">
    <property type="term" value="C:cytoplasm"/>
    <property type="evidence" value="ECO:0007669"/>
    <property type="project" value="TreeGrafter"/>
</dbReference>
<dbReference type="GO" id="GO:0003824">
    <property type="term" value="F:catalytic activity"/>
    <property type="evidence" value="ECO:0007669"/>
    <property type="project" value="InterPro"/>
</dbReference>
<dbReference type="FunFam" id="2.30.38.10:FF:000001">
    <property type="entry name" value="Non-ribosomal peptide synthetase PvdI"/>
    <property type="match status" value="1"/>
</dbReference>
<evidence type="ECO:0000259" key="6">
    <source>
        <dbReference type="PROSITE" id="PS50075"/>
    </source>
</evidence>
<organism evidence="7 8">
    <name type="scientific">Amycolatopsis umgeniensis</name>
    <dbReference type="NCBI Taxonomy" id="336628"/>
    <lineage>
        <taxon>Bacteria</taxon>
        <taxon>Bacillati</taxon>
        <taxon>Actinomycetota</taxon>
        <taxon>Actinomycetes</taxon>
        <taxon>Pseudonocardiales</taxon>
        <taxon>Pseudonocardiaceae</taxon>
        <taxon>Amycolatopsis</taxon>
    </lineage>
</organism>
<dbReference type="RefSeq" id="WP_184903602.1">
    <property type="nucleotide sequence ID" value="NZ_JACHMX010000001.1"/>
</dbReference>
<dbReference type="InterPro" id="IPR020806">
    <property type="entry name" value="PKS_PP-bd"/>
</dbReference>
<dbReference type="SUPFAM" id="SSF47336">
    <property type="entry name" value="ACP-like"/>
    <property type="match status" value="2"/>
</dbReference>
<dbReference type="CDD" id="cd05930">
    <property type="entry name" value="A_NRPS"/>
    <property type="match status" value="1"/>
</dbReference>
<dbReference type="PANTHER" id="PTHR45527">
    <property type="entry name" value="NONRIBOSOMAL PEPTIDE SYNTHETASE"/>
    <property type="match status" value="1"/>
</dbReference>
<evidence type="ECO:0000256" key="5">
    <source>
        <dbReference type="SAM" id="MobiDB-lite"/>
    </source>
</evidence>
<dbReference type="SUPFAM" id="SSF53474">
    <property type="entry name" value="alpha/beta-Hydrolases"/>
    <property type="match status" value="1"/>
</dbReference>
<dbReference type="Pfam" id="PF00668">
    <property type="entry name" value="Condensation"/>
    <property type="match status" value="2"/>
</dbReference>
<evidence type="ECO:0000256" key="4">
    <source>
        <dbReference type="ARBA" id="ARBA00022553"/>
    </source>
</evidence>
<dbReference type="GO" id="GO:0044550">
    <property type="term" value="P:secondary metabolite biosynthetic process"/>
    <property type="evidence" value="ECO:0007669"/>
    <property type="project" value="UniProtKB-ARBA"/>
</dbReference>
<keyword evidence="4" id="KW-0597">Phosphoprotein</keyword>
<evidence type="ECO:0000256" key="1">
    <source>
        <dbReference type="ARBA" id="ARBA00001957"/>
    </source>
</evidence>
<feature type="region of interest" description="Disordered" evidence="5">
    <location>
        <begin position="992"/>
        <end position="1011"/>
    </location>
</feature>
<evidence type="ECO:0000313" key="8">
    <source>
        <dbReference type="Proteomes" id="UP000580861"/>
    </source>
</evidence>
<gene>
    <name evidence="7" type="ORF">HDA45_007547</name>
</gene>
<dbReference type="InterPro" id="IPR001031">
    <property type="entry name" value="Thioesterase"/>
</dbReference>
<dbReference type="InterPro" id="IPR023213">
    <property type="entry name" value="CAT-like_dom_sf"/>
</dbReference>
<dbReference type="Gene3D" id="3.30.300.30">
    <property type="match status" value="2"/>
</dbReference>
<dbReference type="Pfam" id="PF00550">
    <property type="entry name" value="PP-binding"/>
    <property type="match status" value="2"/>
</dbReference>
<evidence type="ECO:0000313" key="7">
    <source>
        <dbReference type="EMBL" id="MBB5857460.1"/>
    </source>
</evidence>
<dbReference type="FunFam" id="1.10.1200.10:FF:000005">
    <property type="entry name" value="Nonribosomal peptide synthetase 1"/>
    <property type="match status" value="1"/>
</dbReference>
<dbReference type="FunFam" id="3.40.50.980:FF:000001">
    <property type="entry name" value="Non-ribosomal peptide synthetase"/>
    <property type="match status" value="2"/>
</dbReference>
<dbReference type="NCBIfam" id="TIGR01733">
    <property type="entry name" value="AA-adenyl-dom"/>
    <property type="match status" value="2"/>
</dbReference>
<dbReference type="Gene3D" id="3.30.559.30">
    <property type="entry name" value="Nonribosomal peptide synthetase, condensation domain"/>
    <property type="match status" value="2"/>
</dbReference>
<dbReference type="EMBL" id="JACHMX010000001">
    <property type="protein sequence ID" value="MBB5857460.1"/>
    <property type="molecule type" value="Genomic_DNA"/>
</dbReference>
<name>A0A841BEN4_9PSEU</name>
<dbReference type="InterPro" id="IPR009081">
    <property type="entry name" value="PP-bd_ACP"/>
</dbReference>